<protein>
    <submittedName>
        <fullName evidence="1">Uncharacterized protein</fullName>
    </submittedName>
</protein>
<organism evidence="1 2">
    <name type="scientific">Solanum commersonii</name>
    <name type="common">Commerson's wild potato</name>
    <name type="synonym">Commerson's nightshade</name>
    <dbReference type="NCBI Taxonomy" id="4109"/>
    <lineage>
        <taxon>Eukaryota</taxon>
        <taxon>Viridiplantae</taxon>
        <taxon>Streptophyta</taxon>
        <taxon>Embryophyta</taxon>
        <taxon>Tracheophyta</taxon>
        <taxon>Spermatophyta</taxon>
        <taxon>Magnoliopsida</taxon>
        <taxon>eudicotyledons</taxon>
        <taxon>Gunneridae</taxon>
        <taxon>Pentapetalae</taxon>
        <taxon>asterids</taxon>
        <taxon>lamiids</taxon>
        <taxon>Solanales</taxon>
        <taxon>Solanaceae</taxon>
        <taxon>Solanoideae</taxon>
        <taxon>Solaneae</taxon>
        <taxon>Solanum</taxon>
    </lineage>
</organism>
<sequence>MFNDELNGMKMNIPDDEIGHDVVSHFYNAAKAYNTVEFYDHFNQIKGYGTQGKAANISNQFDFIDGAGHFVREIGTILYIEYLV</sequence>
<evidence type="ECO:0000313" key="1">
    <source>
        <dbReference type="EMBL" id="KAG5612060.1"/>
    </source>
</evidence>
<name>A0A9J5ZJG7_SOLCO</name>
<dbReference type="Proteomes" id="UP000824120">
    <property type="component" value="Chromosome 4"/>
</dbReference>
<gene>
    <name evidence="1" type="ORF">H5410_023341</name>
</gene>
<dbReference type="AlphaFoldDB" id="A0A9J5ZJG7"/>
<evidence type="ECO:0000313" key="2">
    <source>
        <dbReference type="Proteomes" id="UP000824120"/>
    </source>
</evidence>
<reference evidence="1 2" key="1">
    <citation type="submission" date="2020-09" db="EMBL/GenBank/DDBJ databases">
        <title>De no assembly of potato wild relative species, Solanum commersonii.</title>
        <authorList>
            <person name="Cho K."/>
        </authorList>
    </citation>
    <scope>NUCLEOTIDE SEQUENCE [LARGE SCALE GENOMIC DNA]</scope>
    <source>
        <strain evidence="1">LZ3.2</strain>
        <tissue evidence="1">Leaf</tissue>
    </source>
</reference>
<dbReference type="EMBL" id="JACXVP010000004">
    <property type="protein sequence ID" value="KAG5612060.1"/>
    <property type="molecule type" value="Genomic_DNA"/>
</dbReference>
<keyword evidence="2" id="KW-1185">Reference proteome</keyword>
<comment type="caution">
    <text evidence="1">The sequence shown here is derived from an EMBL/GenBank/DDBJ whole genome shotgun (WGS) entry which is preliminary data.</text>
</comment>
<proteinExistence type="predicted"/>
<accession>A0A9J5ZJG7</accession>